<name>A0ACC2M6V8_PERAE</name>
<evidence type="ECO:0000313" key="2">
    <source>
        <dbReference type="Proteomes" id="UP001234297"/>
    </source>
</evidence>
<dbReference type="Proteomes" id="UP001234297">
    <property type="component" value="Chromosome 5"/>
</dbReference>
<keyword evidence="2" id="KW-1185">Reference proteome</keyword>
<protein>
    <submittedName>
        <fullName evidence="1">Uncharacterized protein</fullName>
    </submittedName>
</protein>
<reference evidence="1 2" key="1">
    <citation type="journal article" date="2022" name="Hortic Res">
        <title>A haplotype resolved chromosomal level avocado genome allows analysis of novel avocado genes.</title>
        <authorList>
            <person name="Nath O."/>
            <person name="Fletcher S.J."/>
            <person name="Hayward A."/>
            <person name="Shaw L.M."/>
            <person name="Masouleh A.K."/>
            <person name="Furtado A."/>
            <person name="Henry R.J."/>
            <person name="Mitter N."/>
        </authorList>
    </citation>
    <scope>NUCLEOTIDE SEQUENCE [LARGE SCALE GENOMIC DNA]</scope>
    <source>
        <strain evidence="2">cv. Hass</strain>
    </source>
</reference>
<accession>A0ACC2M6V8</accession>
<organism evidence="1 2">
    <name type="scientific">Persea americana</name>
    <name type="common">Avocado</name>
    <dbReference type="NCBI Taxonomy" id="3435"/>
    <lineage>
        <taxon>Eukaryota</taxon>
        <taxon>Viridiplantae</taxon>
        <taxon>Streptophyta</taxon>
        <taxon>Embryophyta</taxon>
        <taxon>Tracheophyta</taxon>
        <taxon>Spermatophyta</taxon>
        <taxon>Magnoliopsida</taxon>
        <taxon>Magnoliidae</taxon>
        <taxon>Laurales</taxon>
        <taxon>Lauraceae</taxon>
        <taxon>Persea</taxon>
    </lineage>
</organism>
<sequence>MVAQAAPMAIPLFWRHAGSGESDFQSLHGTATETRSRSSDLLCGIVSKHEAIPMLEDAELDLNNRLQEQSTSLEEQEQAATLVNEIIFLGNNDQPPSSFIEQATLQGHDLTSTAKPLERFSDKEVSMKKTMKMKMIKFTQF</sequence>
<comment type="caution">
    <text evidence="1">The sequence shown here is derived from an EMBL/GenBank/DDBJ whole genome shotgun (WGS) entry which is preliminary data.</text>
</comment>
<dbReference type="EMBL" id="CM056813">
    <property type="protein sequence ID" value="KAJ8641188.1"/>
    <property type="molecule type" value="Genomic_DNA"/>
</dbReference>
<proteinExistence type="predicted"/>
<evidence type="ECO:0000313" key="1">
    <source>
        <dbReference type="EMBL" id="KAJ8641188.1"/>
    </source>
</evidence>
<gene>
    <name evidence="1" type="ORF">MRB53_017882</name>
</gene>